<proteinExistence type="predicted"/>
<evidence type="ECO:0000313" key="2">
    <source>
        <dbReference type="EMBL" id="MBX7490837.1"/>
    </source>
</evidence>
<evidence type="ECO:0000259" key="1">
    <source>
        <dbReference type="PROSITE" id="PS50943"/>
    </source>
</evidence>
<dbReference type="Gene3D" id="1.10.10.2910">
    <property type="match status" value="1"/>
</dbReference>
<dbReference type="InterPro" id="IPR052345">
    <property type="entry name" value="Rad_response_metalloprotease"/>
</dbReference>
<protein>
    <submittedName>
        <fullName evidence="2">ImmA/IrrE family metallo-endopeptidase</fullName>
    </submittedName>
</protein>
<dbReference type="EMBL" id="JAIGYQ010000005">
    <property type="protein sequence ID" value="MBX7490837.1"/>
    <property type="molecule type" value="Genomic_DNA"/>
</dbReference>
<dbReference type="Pfam" id="PF06114">
    <property type="entry name" value="Peptidase_M78"/>
    <property type="match status" value="1"/>
</dbReference>
<evidence type="ECO:0000313" key="3">
    <source>
        <dbReference type="Proteomes" id="UP000700059"/>
    </source>
</evidence>
<feature type="domain" description="HTH cro/C1-type" evidence="1">
    <location>
        <begin position="47"/>
        <end position="65"/>
    </location>
</feature>
<name>A0ABS7JN58_9HELI</name>
<dbReference type="RefSeq" id="WP_221531964.1">
    <property type="nucleotide sequence ID" value="NZ_JAIGYP010000005.1"/>
</dbReference>
<accession>A0ABS7JN58</accession>
<keyword evidence="3" id="KW-1185">Reference proteome</keyword>
<dbReference type="InterPro" id="IPR001387">
    <property type="entry name" value="Cro/C1-type_HTH"/>
</dbReference>
<dbReference type="PROSITE" id="PS50943">
    <property type="entry name" value="HTH_CROC1"/>
    <property type="match status" value="1"/>
</dbReference>
<organism evidence="2 3">
    <name type="scientific">Helicobacter turcicus</name>
    <dbReference type="NCBI Taxonomy" id="2867412"/>
    <lineage>
        <taxon>Bacteria</taxon>
        <taxon>Pseudomonadati</taxon>
        <taxon>Campylobacterota</taxon>
        <taxon>Epsilonproteobacteria</taxon>
        <taxon>Campylobacterales</taxon>
        <taxon>Helicobacteraceae</taxon>
        <taxon>Helicobacter</taxon>
    </lineage>
</organism>
<reference evidence="2 3" key="1">
    <citation type="submission" date="2021-08" db="EMBL/GenBank/DDBJ databases">
        <title>Helicobacter spp. isolated from feces of Anatolian Ground Squirrel (Spermophilus xanthoprymnus) in Turkey.</title>
        <authorList>
            <person name="Aydin F."/>
            <person name="Abay S."/>
            <person name="Kayman T."/>
            <person name="Karakaya E."/>
            <person name="Saticioglu I.B."/>
        </authorList>
    </citation>
    <scope>NUCLEOTIDE SEQUENCE [LARGE SCALE GENOMIC DNA]</scope>
    <source>
        <strain evidence="2 3">Faydin-H70</strain>
    </source>
</reference>
<sequence length="374" mass="43162">MVLDSGNSKVIRSIPYQENDIVRIFGKRKAQEFKNFINQASKTFETTTEKLIKLANTFNIPFAYLFLDEIPQAEESLPDFRKNSAEFSQNLESCIASSKKKQEWFRNHLIRNGHSKFLANQNLTFDKDIIQTIKQITRFDEAKNHPKGQRLNFLKNNAEQHNIIVQQSSVIQGNTHKAITFNECRGYAIYDAYAPLVFINAKDTSENGKIFTLLHELAHILLKHSGVSSYDFELEVEYRCNNIAGEILMPTPTFKSRWNKQDSIQRNIERLKNNNDFEMASPLALATKALLLKLIDYEKYEDFKNTELEQFLKNKNSRGGSYYSNVIASNSKNFAKSVVIDTLNGYETYKEALNLLNIKLDKFDRLAKALKVIQ</sequence>
<dbReference type="PANTHER" id="PTHR43236:SF2">
    <property type="entry name" value="BLL0069 PROTEIN"/>
    <property type="match status" value="1"/>
</dbReference>
<dbReference type="Proteomes" id="UP000700059">
    <property type="component" value="Unassembled WGS sequence"/>
</dbReference>
<comment type="caution">
    <text evidence="2">The sequence shown here is derived from an EMBL/GenBank/DDBJ whole genome shotgun (WGS) entry which is preliminary data.</text>
</comment>
<dbReference type="PANTHER" id="PTHR43236">
    <property type="entry name" value="ANTITOXIN HIGA1"/>
    <property type="match status" value="1"/>
</dbReference>
<dbReference type="InterPro" id="IPR010359">
    <property type="entry name" value="IrrE_HExxH"/>
</dbReference>
<gene>
    <name evidence="2" type="ORF">K4G57_05085</name>
</gene>